<evidence type="ECO:0000313" key="3">
    <source>
        <dbReference type="EMBL" id="ARZ72178.1"/>
    </source>
</evidence>
<dbReference type="Proteomes" id="UP000195755">
    <property type="component" value="Chromosome"/>
</dbReference>
<dbReference type="RefSeq" id="WP_087929838.1">
    <property type="nucleotide sequence ID" value="NZ_CP021744.1"/>
</dbReference>
<name>A0A1Z2LD80_9ACTN</name>
<accession>A0A1Z2LD80</accession>
<dbReference type="KEGG" id="salj:SMD11_6602"/>
<keyword evidence="2" id="KW-0732">Signal</keyword>
<gene>
    <name evidence="3" type="ORF">SMD11_6602</name>
</gene>
<reference evidence="3 4" key="1">
    <citation type="submission" date="2017-06" db="EMBL/GenBank/DDBJ databases">
        <title>Streptomyces albireticuli Genome sequencing and assembly.</title>
        <authorList>
            <person name="Wang Y."/>
            <person name="Du B."/>
            <person name="Ding Y."/>
            <person name="Liu H."/>
            <person name="Hou Q."/>
            <person name="Liu K."/>
            <person name="Yao L."/>
            <person name="Wang C."/>
        </authorList>
    </citation>
    <scope>NUCLEOTIDE SEQUENCE [LARGE SCALE GENOMIC DNA]</scope>
    <source>
        <strain evidence="3 4">MDJK11</strain>
    </source>
</reference>
<feature type="signal peptide" evidence="2">
    <location>
        <begin position="1"/>
        <end position="31"/>
    </location>
</feature>
<evidence type="ECO:0000256" key="2">
    <source>
        <dbReference type="SAM" id="SignalP"/>
    </source>
</evidence>
<organism evidence="3 4">
    <name type="scientific">Streptomyces albireticuli</name>
    <dbReference type="NCBI Taxonomy" id="1940"/>
    <lineage>
        <taxon>Bacteria</taxon>
        <taxon>Bacillati</taxon>
        <taxon>Actinomycetota</taxon>
        <taxon>Actinomycetes</taxon>
        <taxon>Kitasatosporales</taxon>
        <taxon>Streptomycetaceae</taxon>
        <taxon>Streptomyces</taxon>
    </lineage>
</organism>
<evidence type="ECO:0000256" key="1">
    <source>
        <dbReference type="SAM" id="MobiDB-lite"/>
    </source>
</evidence>
<proteinExistence type="predicted"/>
<feature type="chain" id="PRO_5038419975" evidence="2">
    <location>
        <begin position="32"/>
        <end position="81"/>
    </location>
</feature>
<dbReference type="EMBL" id="CP021744">
    <property type="protein sequence ID" value="ARZ72178.1"/>
    <property type="molecule type" value="Genomic_DNA"/>
</dbReference>
<dbReference type="AlphaFoldDB" id="A0A1Z2LD80"/>
<sequence>MDRPLLSQRTTLVFLLASLAGATTGALTALAGEGTPRGVLAGLVAAGLAVRFFDRLVAGEPDTGGPRRHADARTGKGAGHG</sequence>
<evidence type="ECO:0000313" key="4">
    <source>
        <dbReference type="Proteomes" id="UP000195755"/>
    </source>
</evidence>
<feature type="region of interest" description="Disordered" evidence="1">
    <location>
        <begin position="59"/>
        <end position="81"/>
    </location>
</feature>
<protein>
    <submittedName>
        <fullName evidence="3">Uncharacterized protein</fullName>
    </submittedName>
</protein>